<accession>A0A4C1VNL8</accession>
<protein>
    <submittedName>
        <fullName evidence="1">Uncharacterized protein</fullName>
    </submittedName>
</protein>
<evidence type="ECO:0000313" key="1">
    <source>
        <dbReference type="EMBL" id="GBP39749.1"/>
    </source>
</evidence>
<dbReference type="EMBL" id="BGZK01000370">
    <property type="protein sequence ID" value="GBP39749.1"/>
    <property type="molecule type" value="Genomic_DNA"/>
</dbReference>
<proteinExistence type="predicted"/>
<sequence length="160" mass="17555">MSCSCKQVAGTRPLIYLGAAGGGQRPARRRPARSRQTINLSARSAICRAGRGGASPEHVRNNMNQPVCRAAQSHLFPCPAIFWLDTGKRLSLVARWSVKQMQCNIKIDKVDFGEVQNATLWTAGEARRPCTASVAAPRSAARTTKPPMSLVQRYEYFLVV</sequence>
<organism evidence="1 2">
    <name type="scientific">Eumeta variegata</name>
    <name type="common">Bagworm moth</name>
    <name type="synonym">Eumeta japonica</name>
    <dbReference type="NCBI Taxonomy" id="151549"/>
    <lineage>
        <taxon>Eukaryota</taxon>
        <taxon>Metazoa</taxon>
        <taxon>Ecdysozoa</taxon>
        <taxon>Arthropoda</taxon>
        <taxon>Hexapoda</taxon>
        <taxon>Insecta</taxon>
        <taxon>Pterygota</taxon>
        <taxon>Neoptera</taxon>
        <taxon>Endopterygota</taxon>
        <taxon>Lepidoptera</taxon>
        <taxon>Glossata</taxon>
        <taxon>Ditrysia</taxon>
        <taxon>Tineoidea</taxon>
        <taxon>Psychidae</taxon>
        <taxon>Oiketicinae</taxon>
        <taxon>Eumeta</taxon>
    </lineage>
</organism>
<evidence type="ECO:0000313" key="2">
    <source>
        <dbReference type="Proteomes" id="UP000299102"/>
    </source>
</evidence>
<comment type="caution">
    <text evidence="1">The sequence shown here is derived from an EMBL/GenBank/DDBJ whole genome shotgun (WGS) entry which is preliminary data.</text>
</comment>
<gene>
    <name evidence="1" type="ORF">EVAR_23074_1</name>
</gene>
<dbReference type="AlphaFoldDB" id="A0A4C1VNL8"/>
<keyword evidence="2" id="KW-1185">Reference proteome</keyword>
<reference evidence="1 2" key="1">
    <citation type="journal article" date="2019" name="Commun. Biol.">
        <title>The bagworm genome reveals a unique fibroin gene that provides high tensile strength.</title>
        <authorList>
            <person name="Kono N."/>
            <person name="Nakamura H."/>
            <person name="Ohtoshi R."/>
            <person name="Tomita M."/>
            <person name="Numata K."/>
            <person name="Arakawa K."/>
        </authorList>
    </citation>
    <scope>NUCLEOTIDE SEQUENCE [LARGE SCALE GENOMIC DNA]</scope>
</reference>
<name>A0A4C1VNL8_EUMVA</name>
<dbReference type="Proteomes" id="UP000299102">
    <property type="component" value="Unassembled WGS sequence"/>
</dbReference>